<feature type="signal peptide" evidence="2">
    <location>
        <begin position="1"/>
        <end position="23"/>
    </location>
</feature>
<feature type="region of interest" description="Disordered" evidence="1">
    <location>
        <begin position="29"/>
        <end position="93"/>
    </location>
</feature>
<dbReference type="EMBL" id="CP080333">
    <property type="protein sequence ID" value="QYL15194.1"/>
    <property type="molecule type" value="Genomic_DNA"/>
</dbReference>
<evidence type="ECO:0000256" key="2">
    <source>
        <dbReference type="SAM" id="SignalP"/>
    </source>
</evidence>
<dbReference type="RefSeq" id="WP_071943326.1">
    <property type="nucleotide sequence ID" value="NZ_BAAAVX010000014.1"/>
</dbReference>
<accession>A0ABX8VBN5</accession>
<organism evidence="3 4">
    <name type="scientific">Mycolicibacterium pallens</name>
    <dbReference type="NCBI Taxonomy" id="370524"/>
    <lineage>
        <taxon>Bacteria</taxon>
        <taxon>Bacillati</taxon>
        <taxon>Actinomycetota</taxon>
        <taxon>Actinomycetes</taxon>
        <taxon>Mycobacteriales</taxon>
        <taxon>Mycobacteriaceae</taxon>
        <taxon>Mycolicibacterium</taxon>
    </lineage>
</organism>
<reference evidence="3 4" key="1">
    <citation type="submission" date="2021-07" db="EMBL/GenBank/DDBJ databases">
        <title>Whole genome sequencing of non-tuberculosis mycobacteria type-strains.</title>
        <authorList>
            <person name="Igarashi Y."/>
            <person name="Osugi A."/>
            <person name="Mitarai S."/>
        </authorList>
    </citation>
    <scope>NUCLEOTIDE SEQUENCE [LARGE SCALE GENOMIC DNA]</scope>
    <source>
        <strain evidence="3 4">JCM 16370</strain>
    </source>
</reference>
<feature type="compositionally biased region" description="Polar residues" evidence="1">
    <location>
        <begin position="60"/>
        <end position="72"/>
    </location>
</feature>
<evidence type="ECO:0000256" key="1">
    <source>
        <dbReference type="SAM" id="MobiDB-lite"/>
    </source>
</evidence>
<name>A0ABX8VBN5_9MYCO</name>
<keyword evidence="4" id="KW-1185">Reference proteome</keyword>
<keyword evidence="2" id="KW-0732">Signal</keyword>
<gene>
    <name evidence="3" type="ORF">K0O64_18860</name>
</gene>
<sequence>MNSPSASARIAALVGGAALVAMASFVASCSKNESPAPSPSTSTTTTTSPASPSPSATPTEKQLSPTDGNKFSPTVIAPPAPTEPPGNHHHGLN</sequence>
<feature type="compositionally biased region" description="Low complexity" evidence="1">
    <location>
        <begin position="39"/>
        <end position="59"/>
    </location>
</feature>
<protein>
    <recommendedName>
        <fullName evidence="5">Lipoprotein</fullName>
    </recommendedName>
</protein>
<evidence type="ECO:0000313" key="4">
    <source>
        <dbReference type="Proteomes" id="UP000825367"/>
    </source>
</evidence>
<evidence type="ECO:0000313" key="3">
    <source>
        <dbReference type="EMBL" id="QYL15194.1"/>
    </source>
</evidence>
<proteinExistence type="predicted"/>
<dbReference type="Proteomes" id="UP000825367">
    <property type="component" value="Chromosome"/>
</dbReference>
<evidence type="ECO:0008006" key="5">
    <source>
        <dbReference type="Google" id="ProtNLM"/>
    </source>
</evidence>
<feature type="chain" id="PRO_5045934448" description="Lipoprotein" evidence="2">
    <location>
        <begin position="24"/>
        <end position="93"/>
    </location>
</feature>